<keyword evidence="2" id="KW-0472">Membrane</keyword>
<name>D2PN98_KRIFD</name>
<dbReference type="STRING" id="479435.Kfla_5576"/>
<evidence type="ECO:0000313" key="4">
    <source>
        <dbReference type="Proteomes" id="UP000007967"/>
    </source>
</evidence>
<dbReference type="OrthoDB" id="3817723at2"/>
<dbReference type="Proteomes" id="UP000007967">
    <property type="component" value="Chromosome"/>
</dbReference>
<feature type="transmembrane region" description="Helical" evidence="2">
    <location>
        <begin position="39"/>
        <end position="59"/>
    </location>
</feature>
<dbReference type="HOGENOM" id="CLU_986196_0_0_11"/>
<gene>
    <name evidence="3" type="ordered locus">Kfla_5576</name>
</gene>
<sequence>MTDELRDKFRALVADAPPPTGVPSDAVFARIRTVRRRRATGAVAGLTTAAVAAIAFAAGNVTGVDSAPPVTHTPNGPAPVVTVTRTQTATSAPTVPRPSISVSAAPLGPSETARSTPPPSGTPKPPPVVDPTPPPSSTTTTATTSAPEPKPKTRVRFWFYPKVEGLTVTLFVDAAGVVLEPVPEEGGELGSSAFHDNLFNGIYWWGDGTVQEEDKDAGISCTGAKKVVDHKGIEQIGTPHTYKKPGLYGIAYRVTYCTPDGPRQYTHVQDVPVPGPSASPSP</sequence>
<evidence type="ECO:0000313" key="3">
    <source>
        <dbReference type="EMBL" id="ADB34582.1"/>
    </source>
</evidence>
<feature type="region of interest" description="Disordered" evidence="1">
    <location>
        <begin position="87"/>
        <end position="150"/>
    </location>
</feature>
<dbReference type="AlphaFoldDB" id="D2PN98"/>
<keyword evidence="2" id="KW-1133">Transmembrane helix</keyword>
<feature type="compositionally biased region" description="Pro residues" evidence="1">
    <location>
        <begin position="116"/>
        <end position="136"/>
    </location>
</feature>
<organism evidence="3 4">
    <name type="scientific">Kribbella flavida (strain DSM 17836 / JCM 10339 / NBRC 14399)</name>
    <dbReference type="NCBI Taxonomy" id="479435"/>
    <lineage>
        <taxon>Bacteria</taxon>
        <taxon>Bacillati</taxon>
        <taxon>Actinomycetota</taxon>
        <taxon>Actinomycetes</taxon>
        <taxon>Propionibacteriales</taxon>
        <taxon>Kribbellaceae</taxon>
        <taxon>Kribbella</taxon>
    </lineage>
</organism>
<accession>D2PN98</accession>
<keyword evidence="4" id="KW-1185">Reference proteome</keyword>
<reference evidence="4" key="1">
    <citation type="submission" date="2009-09" db="EMBL/GenBank/DDBJ databases">
        <title>The complete genome of Kribbella flavida DSM 17836.</title>
        <authorList>
            <consortium name="US DOE Joint Genome Institute (JGI-PGF)"/>
            <person name="Lucas S."/>
            <person name="Copeland A."/>
            <person name="Lapidus A."/>
            <person name="Glavina del Rio T."/>
            <person name="Dalin E."/>
            <person name="Tice H."/>
            <person name="Bruce D."/>
            <person name="Goodwin L."/>
            <person name="Pitluck S."/>
            <person name="Kyrpides N."/>
            <person name="Mavromatis K."/>
            <person name="Ivanova N."/>
            <person name="Saunders E."/>
            <person name="Brettin T."/>
            <person name="Detter J.C."/>
            <person name="Han C."/>
            <person name="Larimer F."/>
            <person name="Land M."/>
            <person name="Hauser L."/>
            <person name="Markowitz V."/>
            <person name="Cheng J.-F."/>
            <person name="Hugenholtz P."/>
            <person name="Woyke T."/>
            <person name="Wu D."/>
            <person name="Pukall R."/>
            <person name="Klenk H.-P."/>
            <person name="Eisen J.A."/>
        </authorList>
    </citation>
    <scope>NUCLEOTIDE SEQUENCE [LARGE SCALE GENOMIC DNA]</scope>
    <source>
        <strain evidence="4">DSM 17836 / JCM 10339 / NBRC 14399</strain>
    </source>
</reference>
<dbReference type="KEGG" id="kfl:Kfla_5576"/>
<keyword evidence="2" id="KW-0812">Transmembrane</keyword>
<proteinExistence type="predicted"/>
<dbReference type="RefSeq" id="WP_012923136.1">
    <property type="nucleotide sequence ID" value="NC_013729.1"/>
</dbReference>
<evidence type="ECO:0000256" key="2">
    <source>
        <dbReference type="SAM" id="Phobius"/>
    </source>
</evidence>
<dbReference type="EMBL" id="CP001736">
    <property type="protein sequence ID" value="ADB34582.1"/>
    <property type="molecule type" value="Genomic_DNA"/>
</dbReference>
<feature type="compositionally biased region" description="Low complexity" evidence="1">
    <location>
        <begin position="137"/>
        <end position="147"/>
    </location>
</feature>
<reference evidence="3 4" key="2">
    <citation type="journal article" date="2010" name="Stand. Genomic Sci.">
        <title>Complete genome sequence of Kribbella flavida type strain (IFO 14399).</title>
        <authorList>
            <person name="Pukall R."/>
            <person name="Lapidus A."/>
            <person name="Glavina Del Rio T."/>
            <person name="Copeland A."/>
            <person name="Tice H."/>
            <person name="Cheng J.-F."/>
            <person name="Lucas S."/>
            <person name="Chen F."/>
            <person name="Nolan M."/>
            <person name="LaButti K."/>
            <person name="Pati A."/>
            <person name="Ivanova N."/>
            <person name="Mavrommatis K."/>
            <person name="Mikhailova N."/>
            <person name="Pitluck S."/>
            <person name="Bruce D."/>
            <person name="Goodwin L."/>
            <person name="Land M."/>
            <person name="Hauser L."/>
            <person name="Chang Y.-J."/>
            <person name="Jeffries C.D."/>
            <person name="Chen A."/>
            <person name="Palaniappan K."/>
            <person name="Chain P."/>
            <person name="Rohde M."/>
            <person name="Goeker M."/>
            <person name="Bristow J."/>
            <person name="Eisen J.A."/>
            <person name="Markowitz V."/>
            <person name="Hugenholtz P."/>
            <person name="Kyrpides N.C."/>
            <person name="Klenk H.-P."/>
            <person name="Brettin T."/>
        </authorList>
    </citation>
    <scope>NUCLEOTIDE SEQUENCE [LARGE SCALE GENOMIC DNA]</scope>
    <source>
        <strain evidence="4">DSM 17836 / JCM 10339 / NBRC 14399</strain>
    </source>
</reference>
<evidence type="ECO:0000256" key="1">
    <source>
        <dbReference type="SAM" id="MobiDB-lite"/>
    </source>
</evidence>
<protein>
    <submittedName>
        <fullName evidence="3">Uncharacterized protein</fullName>
    </submittedName>
</protein>